<comment type="caution">
    <text evidence="1">The sequence shown here is derived from an EMBL/GenBank/DDBJ whole genome shotgun (WGS) entry which is preliminary data.</text>
</comment>
<evidence type="ECO:0000313" key="1">
    <source>
        <dbReference type="EMBL" id="GCD13161.1"/>
    </source>
</evidence>
<dbReference type="EMBL" id="BHYK01000063">
    <property type="protein sequence ID" value="GCD13161.1"/>
    <property type="molecule type" value="Genomic_DNA"/>
</dbReference>
<protein>
    <submittedName>
        <fullName evidence="1">Uncharacterized protein</fullName>
    </submittedName>
</protein>
<accession>A0A401UUE5</accession>
<reference evidence="1 2" key="1">
    <citation type="submission" date="2018-11" db="EMBL/GenBank/DDBJ databases">
        <title>Genome sequencing and assembly of Clostridium tagluense strain A121.</title>
        <authorList>
            <person name="Murakami T."/>
            <person name="Segawa T."/>
            <person name="Shcherbakova V.A."/>
            <person name="Mori H."/>
            <person name="Yoshimura Y."/>
        </authorList>
    </citation>
    <scope>NUCLEOTIDE SEQUENCE [LARGE SCALE GENOMIC DNA]</scope>
    <source>
        <strain evidence="1 2">A121</strain>
    </source>
</reference>
<keyword evidence="2" id="KW-1185">Reference proteome</keyword>
<gene>
    <name evidence="1" type="ORF">Ctaglu_47840</name>
</gene>
<dbReference type="AlphaFoldDB" id="A0A401UUE5"/>
<sequence length="63" mass="7424">MNTNKAIDLLTKNYLSMCKAITLDDIDKEFEDIMDTQLECNDEEFISNEEIIETYIKALNRFL</sequence>
<organism evidence="1 2">
    <name type="scientific">Clostridium tagluense</name>
    <dbReference type="NCBI Taxonomy" id="360422"/>
    <lineage>
        <taxon>Bacteria</taxon>
        <taxon>Bacillati</taxon>
        <taxon>Bacillota</taxon>
        <taxon>Clostridia</taxon>
        <taxon>Eubacteriales</taxon>
        <taxon>Clostridiaceae</taxon>
        <taxon>Clostridium</taxon>
    </lineage>
</organism>
<name>A0A401UUE5_9CLOT</name>
<proteinExistence type="predicted"/>
<evidence type="ECO:0000313" key="2">
    <source>
        <dbReference type="Proteomes" id="UP000287872"/>
    </source>
</evidence>
<dbReference type="RefSeq" id="WP_125006459.1">
    <property type="nucleotide sequence ID" value="NZ_BHYK01000063.1"/>
</dbReference>
<dbReference type="Proteomes" id="UP000287872">
    <property type="component" value="Unassembled WGS sequence"/>
</dbReference>